<dbReference type="AlphaFoldDB" id="A0A1H4ZQV6"/>
<accession>A0A1H4ZQV6</accession>
<dbReference type="RefSeq" id="WP_090971717.1">
    <property type="nucleotide sequence ID" value="NZ_FNRT01000002.1"/>
</dbReference>
<reference evidence="3" key="1">
    <citation type="submission" date="2016-10" db="EMBL/GenBank/DDBJ databases">
        <authorList>
            <person name="Varghese N."/>
            <person name="Submissions S."/>
        </authorList>
    </citation>
    <scope>NUCLEOTIDE SEQUENCE [LARGE SCALE GENOMIC DNA]</scope>
    <source>
        <strain evidence="3">DSM 22017</strain>
    </source>
</reference>
<evidence type="ECO:0000313" key="3">
    <source>
        <dbReference type="Proteomes" id="UP000198742"/>
    </source>
</evidence>
<dbReference type="Proteomes" id="UP000198742">
    <property type="component" value="Unassembled WGS sequence"/>
</dbReference>
<name>A0A1H4ZQV6_9ACTN</name>
<feature type="transmembrane region" description="Helical" evidence="1">
    <location>
        <begin position="69"/>
        <end position="93"/>
    </location>
</feature>
<feature type="transmembrane region" description="Helical" evidence="1">
    <location>
        <begin position="123"/>
        <end position="144"/>
    </location>
</feature>
<sequence length="155" mass="16468">MARDLPGSVVNSVRVLMLIVATAAVITVLIWLLRDDVILGWARGNPSAQEILAQGGIDQLRDSPIVPGFVALSVVAFVGFTLLAMVLGSFLLGGHGWARIVLTATAFVGVLVGAVALKSHLPAIFVVLSALVIVEGLVLSFLLWRRETTVFLRDV</sequence>
<organism evidence="2 3">
    <name type="scientific">Nocardioides exalbidus</name>
    <dbReference type="NCBI Taxonomy" id="402596"/>
    <lineage>
        <taxon>Bacteria</taxon>
        <taxon>Bacillati</taxon>
        <taxon>Actinomycetota</taxon>
        <taxon>Actinomycetes</taxon>
        <taxon>Propionibacteriales</taxon>
        <taxon>Nocardioidaceae</taxon>
        <taxon>Nocardioides</taxon>
    </lineage>
</organism>
<keyword evidence="1" id="KW-0812">Transmembrane</keyword>
<proteinExistence type="predicted"/>
<evidence type="ECO:0000313" key="2">
    <source>
        <dbReference type="EMBL" id="SED32482.1"/>
    </source>
</evidence>
<dbReference type="OrthoDB" id="3790252at2"/>
<keyword evidence="3" id="KW-1185">Reference proteome</keyword>
<evidence type="ECO:0000256" key="1">
    <source>
        <dbReference type="SAM" id="Phobius"/>
    </source>
</evidence>
<dbReference type="EMBL" id="FNRT01000002">
    <property type="protein sequence ID" value="SED32482.1"/>
    <property type="molecule type" value="Genomic_DNA"/>
</dbReference>
<gene>
    <name evidence="2" type="ORF">SAMN04489844_4182</name>
</gene>
<protein>
    <submittedName>
        <fullName evidence="2">Uncharacterized protein</fullName>
    </submittedName>
</protein>
<dbReference type="STRING" id="402596.SAMN04489844_4182"/>
<keyword evidence="1" id="KW-0472">Membrane</keyword>
<feature type="transmembrane region" description="Helical" evidence="1">
    <location>
        <begin position="12"/>
        <end position="33"/>
    </location>
</feature>
<keyword evidence="1" id="KW-1133">Transmembrane helix</keyword>
<feature type="transmembrane region" description="Helical" evidence="1">
    <location>
        <begin position="100"/>
        <end position="117"/>
    </location>
</feature>